<dbReference type="AlphaFoldDB" id="M2ZPE4"/>
<keyword evidence="2" id="KW-1185">Reference proteome</keyword>
<protein>
    <submittedName>
        <fullName evidence="1">LysR family transcriptional regulator</fullName>
    </submittedName>
</protein>
<accession>M2ZPE4</accession>
<dbReference type="PATRIC" id="fig|1284240.4.peg.1690"/>
<evidence type="ECO:0000313" key="2">
    <source>
        <dbReference type="Proteomes" id="UP000054226"/>
    </source>
</evidence>
<proteinExistence type="predicted"/>
<organism evidence="1 2">
    <name type="scientific">Amycolatopsis decaplanina DSM 44594</name>
    <dbReference type="NCBI Taxonomy" id="1284240"/>
    <lineage>
        <taxon>Bacteria</taxon>
        <taxon>Bacillati</taxon>
        <taxon>Actinomycetota</taxon>
        <taxon>Actinomycetes</taxon>
        <taxon>Pseudonocardiales</taxon>
        <taxon>Pseudonocardiaceae</taxon>
        <taxon>Amycolatopsis</taxon>
    </lineage>
</organism>
<comment type="caution">
    <text evidence="1">The sequence shown here is derived from an EMBL/GenBank/DDBJ whole genome shotgun (WGS) entry which is preliminary data.</text>
</comment>
<evidence type="ECO:0000313" key="1">
    <source>
        <dbReference type="EMBL" id="EME62688.1"/>
    </source>
</evidence>
<dbReference type="Proteomes" id="UP000054226">
    <property type="component" value="Unassembled WGS sequence"/>
</dbReference>
<dbReference type="EMBL" id="AOHO01000038">
    <property type="protein sequence ID" value="EME62688.1"/>
    <property type="molecule type" value="Genomic_DNA"/>
</dbReference>
<sequence>MPPRPHITIAEDTELRVAVPVVGTFAGRASVHVDELVDAPWIAGPSPSAKPMLGVWPGPPGRVRVVHSARDRLTKLHLVAGARFRNACRQFSHSA</sequence>
<reference evidence="1 2" key="1">
    <citation type="journal article" date="2013" name="Genome Announc.">
        <title>Draft Genome Sequence of Amycolatopsis decaplanina Strain DSM 44594T.</title>
        <authorList>
            <person name="Kaur N."/>
            <person name="Kumar S."/>
            <person name="Bala M."/>
            <person name="Raghava G.P."/>
            <person name="Mayilraj S."/>
        </authorList>
    </citation>
    <scope>NUCLEOTIDE SEQUENCE [LARGE SCALE GENOMIC DNA]</scope>
    <source>
        <strain evidence="1 2">DSM 44594</strain>
    </source>
</reference>
<dbReference type="RefSeq" id="WP_007029588.1">
    <property type="nucleotide sequence ID" value="NZ_AOHO01000038.1"/>
</dbReference>
<name>M2ZPE4_9PSEU</name>
<gene>
    <name evidence="1" type="ORF">H074_08341</name>
</gene>